<evidence type="ECO:0000313" key="2">
    <source>
        <dbReference type="Proteomes" id="UP000001901"/>
    </source>
</evidence>
<dbReference type="PaxDb" id="572546-Arcpr_1062"/>
<gene>
    <name evidence="1" type="ordered locus">Arcpr_1062</name>
</gene>
<dbReference type="Proteomes" id="UP000001901">
    <property type="component" value="Chromosome"/>
</dbReference>
<protein>
    <recommendedName>
        <fullName evidence="3">Uracil-DNA glycosylase</fullName>
    </recommendedName>
</protein>
<name>D2RDC7_ARCPA</name>
<proteinExistence type="predicted"/>
<dbReference type="OrthoDB" id="122407at2157"/>
<dbReference type="EMBL" id="CP001857">
    <property type="protein sequence ID" value="ADB58121.1"/>
    <property type="molecule type" value="Genomic_DNA"/>
</dbReference>
<dbReference type="HOGENOM" id="CLU_187559_0_0_2"/>
<organism evidence="1 2">
    <name type="scientific">Archaeoglobus profundus (strain DSM 5631 / JCM 9629 / NBRC 100127 / Av18)</name>
    <dbReference type="NCBI Taxonomy" id="572546"/>
    <lineage>
        <taxon>Archaea</taxon>
        <taxon>Methanobacteriati</taxon>
        <taxon>Methanobacteriota</taxon>
        <taxon>Archaeoglobi</taxon>
        <taxon>Archaeoglobales</taxon>
        <taxon>Archaeoglobaceae</taxon>
        <taxon>Archaeoglobus</taxon>
    </lineage>
</organism>
<reference evidence="1 2" key="1">
    <citation type="journal article" date="2010" name="Stand. Genomic Sci.">
        <title>Complete genome sequence of Archaeoglobus profundus type strain (AV18).</title>
        <authorList>
            <person name="von Jan M."/>
            <person name="Lapidus A."/>
            <person name="Del Rio T.G."/>
            <person name="Copeland A."/>
            <person name="Tice H."/>
            <person name="Cheng J.F."/>
            <person name="Lucas S."/>
            <person name="Chen F."/>
            <person name="Nolan M."/>
            <person name="Goodwin L."/>
            <person name="Han C."/>
            <person name="Pitluck S."/>
            <person name="Liolios K."/>
            <person name="Ivanova N."/>
            <person name="Mavromatis K."/>
            <person name="Ovchinnikova G."/>
            <person name="Chertkov O."/>
            <person name="Pati A."/>
            <person name="Chen A."/>
            <person name="Palaniappan K."/>
            <person name="Land M."/>
            <person name="Hauser L."/>
            <person name="Chang Y.J."/>
            <person name="Jeffries C.D."/>
            <person name="Saunders E."/>
            <person name="Brettin T."/>
            <person name="Detter J.C."/>
            <person name="Chain P."/>
            <person name="Eichinger K."/>
            <person name="Huber H."/>
            <person name="Spring S."/>
            <person name="Rohde M."/>
            <person name="Goker M."/>
            <person name="Wirth R."/>
            <person name="Woyke T."/>
            <person name="Bristow J."/>
            <person name="Eisen J.A."/>
            <person name="Markowitz V."/>
            <person name="Hugenholtz P."/>
            <person name="Kyrpides N.C."/>
            <person name="Klenk H.P."/>
        </authorList>
    </citation>
    <scope>NUCLEOTIDE SEQUENCE [LARGE SCALE GENOMIC DNA]</scope>
    <source>
        <strain evidence="2">DSM 5631 / JCM 9629 / NBRC 100127 / Av18</strain>
    </source>
</reference>
<evidence type="ECO:0008006" key="3">
    <source>
        <dbReference type="Google" id="ProtNLM"/>
    </source>
</evidence>
<accession>D2RDC7</accession>
<keyword evidence="2" id="KW-1185">Reference proteome</keyword>
<dbReference type="eggNOG" id="arCOG10697">
    <property type="taxonomic scope" value="Archaea"/>
</dbReference>
<dbReference type="GeneID" id="8739739"/>
<dbReference type="AlphaFoldDB" id="D2RDC7"/>
<dbReference type="RefSeq" id="WP_012940457.1">
    <property type="nucleotide sequence ID" value="NC_013741.1"/>
</dbReference>
<dbReference type="KEGG" id="apo:Arcpr_1062"/>
<evidence type="ECO:0000313" key="1">
    <source>
        <dbReference type="EMBL" id="ADB58121.1"/>
    </source>
</evidence>
<sequence length="60" mass="7071">MVECPYLQNCPFFNRLQLSATAEMLKERYCKGNFENCARYKLRKDGKPVPDNLWPNGKML</sequence>